<proteinExistence type="inferred from homology"/>
<sequence>KINFLSVCNFSKMPLSRPPNYQFLQERRREAVRGQLLDYKKDIGNCDVKTSLFESSKHHYVRKAVERRVGADRQQHQAQINQRRCRLQTLETEKEQLLQEMKDKMKEMKTERLSGMQERLQFLQERSERERLQQVTEKLEQLFREQDHETRSALSRRHEQQVCQERAVQMRTQQEEERRQREEDRWIEELLEDDQHTRDKLDHLSVQLRHQRVAEQQQELRRQMEEKEKLRQEEKELKEEEARLLRQQNQDLLLEDQRHQQLKLQEQQNHSWQLERDIRSKMRRRVREQQEELQLDMSILQDQTQQTVDLRQEAAERKVTTPETHLDQNRSKPILFTHRIRTVLTVRSMNNNLEKKAELQKEKEALFQAIEEEKLKQEEEKRSRRQATLAYRADLEAQVKEKQHLHGEQRAQTLREDQQGLIQEQLIKCRRDQILARPESNTLSHPFRRTLRSANIMNP</sequence>
<evidence type="ECO:0000256" key="5">
    <source>
        <dbReference type="ARBA" id="ARBA00033747"/>
    </source>
</evidence>
<reference evidence="9" key="1">
    <citation type="submission" date="2014-08" db="EMBL/GenBank/DDBJ databases">
        <authorList>
            <person name="Senf B."/>
            <person name="Petzold A."/>
            <person name="Downie B.R."/>
            <person name="Koch P."/>
            <person name="Platzer M."/>
        </authorList>
    </citation>
    <scope>NUCLEOTIDE SEQUENCE [LARGE SCALE GENOMIC DNA]</scope>
    <source>
        <strain evidence="9">GRZ</strain>
    </source>
</reference>
<keyword evidence="2 7" id="KW-0175">Coiled coil</keyword>
<comment type="subcellular location">
    <subcellularLocation>
        <location evidence="1">Cell projection</location>
        <location evidence="1">Cilium</location>
    </subcellularLocation>
</comment>
<keyword evidence="10" id="KW-1185">Reference proteome</keyword>
<feature type="domain" description="Trichohyalin-plectin-homology" evidence="8">
    <location>
        <begin position="144"/>
        <end position="318"/>
    </location>
</feature>
<evidence type="ECO:0000256" key="1">
    <source>
        <dbReference type="ARBA" id="ARBA00004138"/>
    </source>
</evidence>
<protein>
    <recommendedName>
        <fullName evidence="6">Cilia- and flagella-associated protein 53</fullName>
    </recommendedName>
</protein>
<dbReference type="PANTHER" id="PTHR31183:SF1">
    <property type="entry name" value="CILIA- AND FLAGELLA-ASSOCIATED PROTEIN 53"/>
    <property type="match status" value="1"/>
</dbReference>
<organism evidence="9 10">
    <name type="scientific">Nothobranchius furzeri</name>
    <name type="common">Turquoise killifish</name>
    <dbReference type="NCBI Taxonomy" id="105023"/>
    <lineage>
        <taxon>Eukaryota</taxon>
        <taxon>Metazoa</taxon>
        <taxon>Chordata</taxon>
        <taxon>Craniata</taxon>
        <taxon>Vertebrata</taxon>
        <taxon>Euteleostomi</taxon>
        <taxon>Actinopterygii</taxon>
        <taxon>Neopterygii</taxon>
        <taxon>Teleostei</taxon>
        <taxon>Neoteleostei</taxon>
        <taxon>Acanthomorphata</taxon>
        <taxon>Ovalentaria</taxon>
        <taxon>Atherinomorphae</taxon>
        <taxon>Cyprinodontiformes</taxon>
        <taxon>Nothobranchiidae</taxon>
        <taxon>Nothobranchius</taxon>
    </lineage>
</organism>
<dbReference type="Pfam" id="PF13868">
    <property type="entry name" value="TPH"/>
    <property type="match status" value="1"/>
</dbReference>
<evidence type="ECO:0000256" key="6">
    <source>
        <dbReference type="ARBA" id="ARBA00033773"/>
    </source>
</evidence>
<dbReference type="PANTHER" id="PTHR31183">
    <property type="entry name" value="TRICHOPLEIN KERATIN FILAMENT-BINDING PROTEIN FAMILY MEMBER"/>
    <property type="match status" value="1"/>
</dbReference>
<comment type="similarity">
    <text evidence="5">Belongs to the CFAP53 family.</text>
</comment>
<feature type="coiled-coil region" evidence="7">
    <location>
        <begin position="349"/>
        <end position="380"/>
    </location>
</feature>
<dbReference type="GO" id="GO:0005929">
    <property type="term" value="C:cilium"/>
    <property type="evidence" value="ECO:0007669"/>
    <property type="project" value="UniProtKB-SubCell"/>
</dbReference>
<evidence type="ECO:0000313" key="10">
    <source>
        <dbReference type="Proteomes" id="UP000694548"/>
    </source>
</evidence>
<dbReference type="Ensembl" id="ENSNFUT00015000089.1">
    <property type="protein sequence ID" value="ENSNFUP00015000061.1"/>
    <property type="gene ID" value="ENSNFUG00015000068.1"/>
</dbReference>
<feature type="coiled-coil region" evidence="7">
    <location>
        <begin position="73"/>
        <end position="149"/>
    </location>
</feature>
<reference evidence="9" key="3">
    <citation type="submission" date="2025-09" db="UniProtKB">
        <authorList>
            <consortium name="Ensembl"/>
        </authorList>
    </citation>
    <scope>IDENTIFICATION</scope>
</reference>
<dbReference type="InterPro" id="IPR043597">
    <property type="entry name" value="TPH_dom"/>
</dbReference>
<evidence type="ECO:0000256" key="7">
    <source>
        <dbReference type="SAM" id="Coils"/>
    </source>
</evidence>
<dbReference type="Proteomes" id="UP000694548">
    <property type="component" value="Chromosome sgr03"/>
</dbReference>
<evidence type="ECO:0000256" key="3">
    <source>
        <dbReference type="ARBA" id="ARBA00023069"/>
    </source>
</evidence>
<gene>
    <name evidence="9" type="primary">LOC107376693</name>
</gene>
<evidence type="ECO:0000313" key="9">
    <source>
        <dbReference type="Ensembl" id="ENSNFUP00015000061.1"/>
    </source>
</evidence>
<keyword evidence="4" id="KW-0966">Cell projection</keyword>
<feature type="coiled-coil region" evidence="7">
    <location>
        <begin position="210"/>
        <end position="255"/>
    </location>
</feature>
<name>A0A8C6K5R0_NOTFU</name>
<reference evidence="9" key="2">
    <citation type="submission" date="2025-08" db="UniProtKB">
        <authorList>
            <consortium name="Ensembl"/>
        </authorList>
    </citation>
    <scope>IDENTIFICATION</scope>
</reference>
<dbReference type="InterPro" id="IPR043596">
    <property type="entry name" value="CFAP53/TCHP"/>
</dbReference>
<evidence type="ECO:0000259" key="8">
    <source>
        <dbReference type="Pfam" id="PF13868"/>
    </source>
</evidence>
<accession>A0A8C6K5R0</accession>
<keyword evidence="3" id="KW-0969">Cilium</keyword>
<evidence type="ECO:0000256" key="2">
    <source>
        <dbReference type="ARBA" id="ARBA00023054"/>
    </source>
</evidence>
<evidence type="ECO:0000256" key="4">
    <source>
        <dbReference type="ARBA" id="ARBA00023273"/>
    </source>
</evidence>
<dbReference type="AlphaFoldDB" id="A0A8C6K5R0"/>